<dbReference type="EMBL" id="JBFXLT010000029">
    <property type="protein sequence ID" value="KAL2815163.1"/>
    <property type="molecule type" value="Genomic_DNA"/>
</dbReference>
<evidence type="ECO:0008006" key="7">
    <source>
        <dbReference type="Google" id="ProtNLM"/>
    </source>
</evidence>
<keyword evidence="6" id="KW-1185">Reference proteome</keyword>
<evidence type="ECO:0000256" key="2">
    <source>
        <dbReference type="ARBA" id="ARBA00022771"/>
    </source>
</evidence>
<evidence type="ECO:0000313" key="6">
    <source>
        <dbReference type="Proteomes" id="UP001610334"/>
    </source>
</evidence>
<dbReference type="PROSITE" id="PS00518">
    <property type="entry name" value="ZF_RING_1"/>
    <property type="match status" value="1"/>
</dbReference>
<dbReference type="InterPro" id="IPR038886">
    <property type="entry name" value="E3_SLX5/Rfp1"/>
</dbReference>
<organism evidence="5 6">
    <name type="scientific">Aspergillus granulosus</name>
    <dbReference type="NCBI Taxonomy" id="176169"/>
    <lineage>
        <taxon>Eukaryota</taxon>
        <taxon>Fungi</taxon>
        <taxon>Dikarya</taxon>
        <taxon>Ascomycota</taxon>
        <taxon>Pezizomycotina</taxon>
        <taxon>Eurotiomycetes</taxon>
        <taxon>Eurotiomycetidae</taxon>
        <taxon>Eurotiales</taxon>
        <taxon>Aspergillaceae</taxon>
        <taxon>Aspergillus</taxon>
        <taxon>Aspergillus subgen. Nidulantes</taxon>
    </lineage>
</organism>
<evidence type="ECO:0000313" key="5">
    <source>
        <dbReference type="EMBL" id="KAL2815163.1"/>
    </source>
</evidence>
<evidence type="ECO:0000256" key="3">
    <source>
        <dbReference type="ARBA" id="ARBA00022833"/>
    </source>
</evidence>
<accession>A0ABR4HI53</accession>
<evidence type="ECO:0000256" key="4">
    <source>
        <dbReference type="SAM" id="MobiDB-lite"/>
    </source>
</evidence>
<feature type="compositionally biased region" description="Low complexity" evidence="4">
    <location>
        <begin position="23"/>
        <end position="37"/>
    </location>
</feature>
<feature type="compositionally biased region" description="Polar residues" evidence="4">
    <location>
        <begin position="210"/>
        <end position="221"/>
    </location>
</feature>
<keyword evidence="1" id="KW-0479">Metal-binding</keyword>
<evidence type="ECO:0000256" key="1">
    <source>
        <dbReference type="ARBA" id="ARBA00022723"/>
    </source>
</evidence>
<proteinExistence type="predicted"/>
<dbReference type="PANTHER" id="PTHR28042">
    <property type="entry name" value="E3 UBIQUITIN-PROTEIN LIGASE COMPLEX SLX5-SLX8 SUBUNIT SLX5"/>
    <property type="match status" value="1"/>
</dbReference>
<feature type="region of interest" description="Disordered" evidence="4">
    <location>
        <begin position="210"/>
        <end position="236"/>
    </location>
</feature>
<dbReference type="PANTHER" id="PTHR28042:SF1">
    <property type="entry name" value="E3 UBIQUITIN-PROTEIN LIGASE COMPLEX SLX5-SLX8 SUBUNIT SLX5"/>
    <property type="match status" value="1"/>
</dbReference>
<keyword evidence="3" id="KW-0862">Zinc</keyword>
<protein>
    <recommendedName>
        <fullName evidence="7">RING finger domain protein</fullName>
    </recommendedName>
</protein>
<sequence>MSSDSGVQFIAARRRKRPRRDLSSTPQAQSSSAATPRPSLPPLELPAVRYAGDGLDFRRPVTVSAPPEEDIIDLTNEPDSPEIVRAHAAEAQTTSRRPRPPRFGRDIMAPDVVDLEEQSPDPPSSPEVQFLSSTVRQHPPQPHPPPRTQGLMSSNFWRMLPLPQTFGLRREVPWHAAAHLSRTELERFFIGDTPGAMELTIDLGLDDWAGTTTPETAQPRSSYKAPSPAPEGFTRSVEEEDVAICPNCDEELGTGDDIKQQIWVAKQCGHVYCGECATNRSLTKAKKSTSRTKPFAKCQVEDCGKPISAPKSMFQVFL</sequence>
<dbReference type="InterPro" id="IPR017907">
    <property type="entry name" value="Znf_RING_CS"/>
</dbReference>
<name>A0ABR4HI53_9EURO</name>
<reference evidence="5 6" key="1">
    <citation type="submission" date="2024-07" db="EMBL/GenBank/DDBJ databases">
        <title>Section-level genome sequencing and comparative genomics of Aspergillus sections Usti and Cavernicolus.</title>
        <authorList>
            <consortium name="Lawrence Berkeley National Laboratory"/>
            <person name="Nybo J.L."/>
            <person name="Vesth T.C."/>
            <person name="Theobald S."/>
            <person name="Frisvad J.C."/>
            <person name="Larsen T.O."/>
            <person name="Kjaerboelling I."/>
            <person name="Rothschild-Mancinelli K."/>
            <person name="Lyhne E.K."/>
            <person name="Kogle M.E."/>
            <person name="Barry K."/>
            <person name="Clum A."/>
            <person name="Na H."/>
            <person name="Ledsgaard L."/>
            <person name="Lin J."/>
            <person name="Lipzen A."/>
            <person name="Kuo A."/>
            <person name="Riley R."/>
            <person name="Mondo S."/>
            <person name="Labutti K."/>
            <person name="Haridas S."/>
            <person name="Pangalinan J."/>
            <person name="Salamov A.A."/>
            <person name="Simmons B.A."/>
            <person name="Magnuson J.K."/>
            <person name="Chen J."/>
            <person name="Drula E."/>
            <person name="Henrissat B."/>
            <person name="Wiebenga A."/>
            <person name="Lubbers R.J."/>
            <person name="Gomes A.C."/>
            <person name="Makela M.R."/>
            <person name="Stajich J."/>
            <person name="Grigoriev I.V."/>
            <person name="Mortensen U.H."/>
            <person name="De Vries R.P."/>
            <person name="Baker S.E."/>
            <person name="Andersen M.R."/>
        </authorList>
    </citation>
    <scope>NUCLEOTIDE SEQUENCE [LARGE SCALE GENOMIC DNA]</scope>
    <source>
        <strain evidence="5 6">CBS 588.65</strain>
    </source>
</reference>
<feature type="region of interest" description="Disordered" evidence="4">
    <location>
        <begin position="1"/>
        <end position="149"/>
    </location>
</feature>
<keyword evidence="2" id="KW-0863">Zinc-finger</keyword>
<comment type="caution">
    <text evidence="5">The sequence shown here is derived from an EMBL/GenBank/DDBJ whole genome shotgun (WGS) entry which is preliminary data.</text>
</comment>
<dbReference type="Proteomes" id="UP001610334">
    <property type="component" value="Unassembled WGS sequence"/>
</dbReference>
<gene>
    <name evidence="5" type="ORF">BJX63DRAFT_170936</name>
</gene>